<keyword evidence="2" id="KW-1185">Reference proteome</keyword>
<name>A0A7T3PGV8_9CAUD</name>
<gene>
    <name evidence="1" type="ORF">AchV4_0056</name>
</gene>
<reference evidence="1 2" key="1">
    <citation type="submission" date="2020-11" db="EMBL/GenBank/DDBJ databases">
        <title>Complete Genome Sequence of Achromobacter phage vB_AchrS_AchV4.</title>
        <authorList>
            <person name="Kaliniene L."/>
            <person name="Noreika A."/>
            <person name="Meskys R."/>
        </authorList>
    </citation>
    <scope>NUCLEOTIDE SEQUENCE [LARGE SCALE GENOMIC DNA]</scope>
</reference>
<dbReference type="Proteomes" id="UP000595170">
    <property type="component" value="Segment"/>
</dbReference>
<evidence type="ECO:0000313" key="1">
    <source>
        <dbReference type="EMBL" id="QPZ53257.1"/>
    </source>
</evidence>
<sequence length="290" mass="32553">MACPCSWPTFPNSRPAACRVFHARRNRERLSARLTNAMRLRHSTFIRISLIEIQPGVDTMNKQRFYDQGRADHAKPGCGFARDRMAKYTGWQGQAYRDGFRHAQEVQDGHHTPAAIWMRTPHAERLALLHDAKLAAYLAGKPFADMRQAAQESLTVAMGDAVEYPAKQEKTPAEHRSETIALFTARVNDGREMLDQIENGPVSDVFVLRQDTGNICLRFDVENGYCTTAHPATPYTATTFADEADALRIAGRTANGYNENPRAVRLSQALRDDIANMEHLIKTLRELVGS</sequence>
<dbReference type="EMBL" id="MW269554">
    <property type="protein sequence ID" value="QPZ53257.1"/>
    <property type="molecule type" value="Genomic_DNA"/>
</dbReference>
<accession>A0A7T3PGV8</accession>
<evidence type="ECO:0000313" key="2">
    <source>
        <dbReference type="Proteomes" id="UP000595170"/>
    </source>
</evidence>
<organism evidence="1 2">
    <name type="scientific">Achromobacter phage vB_AchrS_AchV4</name>
    <dbReference type="NCBI Taxonomy" id="2796514"/>
    <lineage>
        <taxon>Viruses</taxon>
        <taxon>Duplodnaviria</taxon>
        <taxon>Heunggongvirae</taxon>
        <taxon>Uroviricota</taxon>
        <taxon>Caudoviricetes</taxon>
        <taxon>Casjensviridae</taxon>
        <taxon>Gediminasvirus</taxon>
        <taxon>Gediminasvirus AchV4</taxon>
    </lineage>
</organism>
<protein>
    <submittedName>
        <fullName evidence="1">Uncharacterized protein</fullName>
    </submittedName>
</protein>
<proteinExistence type="predicted"/>